<keyword evidence="10" id="KW-1185">Reference proteome</keyword>
<dbReference type="Proteomes" id="UP001432322">
    <property type="component" value="Unassembled WGS sequence"/>
</dbReference>
<evidence type="ECO:0000256" key="1">
    <source>
        <dbReference type="ARBA" id="ARBA00012612"/>
    </source>
</evidence>
<dbReference type="InterPro" id="IPR013766">
    <property type="entry name" value="Thioredoxin_domain"/>
</dbReference>
<keyword evidence="3" id="KW-0560">Oxidoreductase</keyword>
<sequence length="166" mass="18828">MRLLSRVLSVMKNGVRNAHFLDELAIEKGGVGKIGKGFFDDKTLLIYFSSSWCPSCKIFTPKLKKVYEEAVKENVPLEVLWVSRDRTDADLLKYYNSKLPAFAYFPFGSPQIAEFLTRYEIKTIPAIRLVNSTGRVVSDAVRMPIEKAENGDAPKLIEHWKGLVKT</sequence>
<dbReference type="Pfam" id="PF13905">
    <property type="entry name" value="Thioredoxin_8"/>
    <property type="match status" value="1"/>
</dbReference>
<evidence type="ECO:0000256" key="6">
    <source>
        <dbReference type="ARBA" id="ARBA00047388"/>
    </source>
</evidence>
<comment type="similarity">
    <text evidence="5">Belongs to the nucleoredoxin family.</text>
</comment>
<evidence type="ECO:0000256" key="3">
    <source>
        <dbReference type="ARBA" id="ARBA00023002"/>
    </source>
</evidence>
<protein>
    <recommendedName>
        <fullName evidence="1">protein-disulfide reductase</fullName>
        <ecNumber evidence="1">1.8.1.8</ecNumber>
    </recommendedName>
</protein>
<evidence type="ECO:0000256" key="2">
    <source>
        <dbReference type="ARBA" id="ARBA00022737"/>
    </source>
</evidence>
<accession>A0AAV5W137</accession>
<dbReference type="EC" id="1.8.1.8" evidence="1"/>
<dbReference type="Gene3D" id="3.40.30.10">
    <property type="entry name" value="Glutaredoxin"/>
    <property type="match status" value="1"/>
</dbReference>
<organism evidence="9 10">
    <name type="scientific">Pristionchus fissidentatus</name>
    <dbReference type="NCBI Taxonomy" id="1538716"/>
    <lineage>
        <taxon>Eukaryota</taxon>
        <taxon>Metazoa</taxon>
        <taxon>Ecdysozoa</taxon>
        <taxon>Nematoda</taxon>
        <taxon>Chromadorea</taxon>
        <taxon>Rhabditida</taxon>
        <taxon>Rhabditina</taxon>
        <taxon>Diplogasteromorpha</taxon>
        <taxon>Diplogasteroidea</taxon>
        <taxon>Neodiplogasteridae</taxon>
        <taxon>Pristionchus</taxon>
    </lineage>
</organism>
<dbReference type="GO" id="GO:0047134">
    <property type="term" value="F:protein-disulfide reductase [NAD(P)H] activity"/>
    <property type="evidence" value="ECO:0007669"/>
    <property type="project" value="UniProtKB-EC"/>
</dbReference>
<keyword evidence="4" id="KW-0520">NAD</keyword>
<reference evidence="9" key="1">
    <citation type="submission" date="2023-10" db="EMBL/GenBank/DDBJ databases">
        <title>Genome assembly of Pristionchus species.</title>
        <authorList>
            <person name="Yoshida K."/>
            <person name="Sommer R.J."/>
        </authorList>
    </citation>
    <scope>NUCLEOTIDE SEQUENCE</scope>
    <source>
        <strain evidence="9">RS5133</strain>
    </source>
</reference>
<dbReference type="PANTHER" id="PTHR13871:SF18">
    <property type="entry name" value="THIOREDOXIN DOMAIN-CONTAINING PROTEIN"/>
    <property type="match status" value="1"/>
</dbReference>
<evidence type="ECO:0000313" key="9">
    <source>
        <dbReference type="EMBL" id="GMT24419.1"/>
    </source>
</evidence>
<proteinExistence type="inferred from homology"/>
<evidence type="ECO:0000256" key="4">
    <source>
        <dbReference type="ARBA" id="ARBA00023027"/>
    </source>
</evidence>
<evidence type="ECO:0000256" key="5">
    <source>
        <dbReference type="ARBA" id="ARBA00025782"/>
    </source>
</evidence>
<dbReference type="SUPFAM" id="SSF52833">
    <property type="entry name" value="Thioredoxin-like"/>
    <property type="match status" value="1"/>
</dbReference>
<evidence type="ECO:0000313" key="10">
    <source>
        <dbReference type="Proteomes" id="UP001432322"/>
    </source>
</evidence>
<dbReference type="InterPro" id="IPR017937">
    <property type="entry name" value="Thioredoxin_CS"/>
</dbReference>
<name>A0AAV5W137_9BILA</name>
<comment type="catalytic activity">
    <reaction evidence="6">
        <text>[protein]-dithiol + NAD(+) = [protein]-disulfide + NADH + H(+)</text>
        <dbReference type="Rhea" id="RHEA:18749"/>
        <dbReference type="Rhea" id="RHEA-COMP:10593"/>
        <dbReference type="Rhea" id="RHEA-COMP:10594"/>
        <dbReference type="ChEBI" id="CHEBI:15378"/>
        <dbReference type="ChEBI" id="CHEBI:29950"/>
        <dbReference type="ChEBI" id="CHEBI:50058"/>
        <dbReference type="ChEBI" id="CHEBI:57540"/>
        <dbReference type="ChEBI" id="CHEBI:57945"/>
        <dbReference type="EC" id="1.8.1.8"/>
    </reaction>
</comment>
<dbReference type="InterPro" id="IPR036249">
    <property type="entry name" value="Thioredoxin-like_sf"/>
</dbReference>
<evidence type="ECO:0000256" key="7">
    <source>
        <dbReference type="ARBA" id="ARBA00047804"/>
    </source>
</evidence>
<dbReference type="InterPro" id="IPR012336">
    <property type="entry name" value="Thioredoxin-like_fold"/>
</dbReference>
<keyword evidence="2" id="KW-0677">Repeat</keyword>
<comment type="catalytic activity">
    <reaction evidence="7">
        <text>[protein]-dithiol + NADP(+) = [protein]-disulfide + NADPH + H(+)</text>
        <dbReference type="Rhea" id="RHEA:18753"/>
        <dbReference type="Rhea" id="RHEA-COMP:10593"/>
        <dbReference type="Rhea" id="RHEA-COMP:10594"/>
        <dbReference type="ChEBI" id="CHEBI:15378"/>
        <dbReference type="ChEBI" id="CHEBI:29950"/>
        <dbReference type="ChEBI" id="CHEBI:50058"/>
        <dbReference type="ChEBI" id="CHEBI:57783"/>
        <dbReference type="ChEBI" id="CHEBI:58349"/>
        <dbReference type="EC" id="1.8.1.8"/>
    </reaction>
</comment>
<dbReference type="PROSITE" id="PS51352">
    <property type="entry name" value="THIOREDOXIN_2"/>
    <property type="match status" value="1"/>
</dbReference>
<dbReference type="AlphaFoldDB" id="A0AAV5W137"/>
<evidence type="ECO:0000259" key="8">
    <source>
        <dbReference type="PROSITE" id="PS51352"/>
    </source>
</evidence>
<comment type="caution">
    <text evidence="9">The sequence shown here is derived from an EMBL/GenBank/DDBJ whole genome shotgun (WGS) entry which is preliminary data.</text>
</comment>
<feature type="domain" description="Thioredoxin" evidence="8">
    <location>
        <begin position="1"/>
        <end position="165"/>
    </location>
</feature>
<dbReference type="PANTHER" id="PTHR13871">
    <property type="entry name" value="THIOREDOXIN"/>
    <property type="match status" value="1"/>
</dbReference>
<dbReference type="InterPro" id="IPR052259">
    <property type="entry name" value="Nucleoredoxin-like"/>
</dbReference>
<gene>
    <name evidence="9" type="ORF">PFISCL1PPCAC_15716</name>
</gene>
<dbReference type="EMBL" id="BTSY01000004">
    <property type="protein sequence ID" value="GMT24419.1"/>
    <property type="molecule type" value="Genomic_DNA"/>
</dbReference>
<dbReference type="PROSITE" id="PS00194">
    <property type="entry name" value="THIOREDOXIN_1"/>
    <property type="match status" value="1"/>
</dbReference>